<evidence type="ECO:0000313" key="2">
    <source>
        <dbReference type="EMBL" id="EGB03832.1"/>
    </source>
</evidence>
<organism evidence="3">
    <name type="scientific">Aureococcus anophagefferens</name>
    <name type="common">Harmful bloom alga</name>
    <dbReference type="NCBI Taxonomy" id="44056"/>
    <lineage>
        <taxon>Eukaryota</taxon>
        <taxon>Sar</taxon>
        <taxon>Stramenopiles</taxon>
        <taxon>Ochrophyta</taxon>
        <taxon>Pelagophyceae</taxon>
        <taxon>Pelagomonadales</taxon>
        <taxon>Pelagomonadaceae</taxon>
        <taxon>Aureococcus</taxon>
    </lineage>
</organism>
<accession>F0YM30</accession>
<evidence type="ECO:0000313" key="3">
    <source>
        <dbReference type="Proteomes" id="UP000002729"/>
    </source>
</evidence>
<protein>
    <submittedName>
        <fullName evidence="2">Uncharacterized protein</fullName>
    </submittedName>
</protein>
<dbReference type="GeneID" id="20226379"/>
<gene>
    <name evidence="2" type="ORF">AURANDRAFT_67694</name>
</gene>
<feature type="compositionally biased region" description="Polar residues" evidence="1">
    <location>
        <begin position="49"/>
        <end position="58"/>
    </location>
</feature>
<proteinExistence type="predicted"/>
<reference evidence="2 3" key="1">
    <citation type="journal article" date="2011" name="Proc. Natl. Acad. Sci. U.S.A.">
        <title>Niche of harmful alga Aureococcus anophagefferens revealed through ecogenomics.</title>
        <authorList>
            <person name="Gobler C.J."/>
            <person name="Berry D.L."/>
            <person name="Dyhrman S.T."/>
            <person name="Wilhelm S.W."/>
            <person name="Salamov A."/>
            <person name="Lobanov A.V."/>
            <person name="Zhang Y."/>
            <person name="Collier J.L."/>
            <person name="Wurch L.L."/>
            <person name="Kustka A.B."/>
            <person name="Dill B.D."/>
            <person name="Shah M."/>
            <person name="VerBerkmoes N.C."/>
            <person name="Kuo A."/>
            <person name="Terry A."/>
            <person name="Pangilinan J."/>
            <person name="Lindquist E.A."/>
            <person name="Lucas S."/>
            <person name="Paulsen I.T."/>
            <person name="Hattenrath-Lehmann T.K."/>
            <person name="Talmage S.C."/>
            <person name="Walker E.A."/>
            <person name="Koch F."/>
            <person name="Burson A.M."/>
            <person name="Marcoval M.A."/>
            <person name="Tang Y.Z."/>
            <person name="Lecleir G.R."/>
            <person name="Coyne K.J."/>
            <person name="Berg G.M."/>
            <person name="Bertrand E.M."/>
            <person name="Saito M.A."/>
            <person name="Gladyshev V.N."/>
            <person name="Grigoriev I.V."/>
        </authorList>
    </citation>
    <scope>NUCLEOTIDE SEQUENCE [LARGE SCALE GENOMIC DNA]</scope>
    <source>
        <strain evidence="3">CCMP 1984</strain>
    </source>
</reference>
<sequence length="110" mass="12028">MVVATEEEPRETVHDSGATSRRITLQEFTSPALESPLSIGKEPAMERSNGWSNNSVDGSSVRRRSLNRVKYYVDSMESSPADMCGALGKTLVSLSWAIVPISSSRTQRPV</sequence>
<name>F0YM30_AURAN</name>
<dbReference type="RefSeq" id="XP_009041490.1">
    <property type="nucleotide sequence ID" value="XM_009043242.1"/>
</dbReference>
<dbReference type="InParanoid" id="F0YM30"/>
<evidence type="ECO:0000256" key="1">
    <source>
        <dbReference type="SAM" id="MobiDB-lite"/>
    </source>
</evidence>
<dbReference type="EMBL" id="GL833160">
    <property type="protein sequence ID" value="EGB03832.1"/>
    <property type="molecule type" value="Genomic_DNA"/>
</dbReference>
<dbReference type="KEGG" id="aaf:AURANDRAFT_67694"/>
<feature type="region of interest" description="Disordered" evidence="1">
    <location>
        <begin position="32"/>
        <end position="59"/>
    </location>
</feature>
<dbReference type="AlphaFoldDB" id="F0YM30"/>
<dbReference type="Proteomes" id="UP000002729">
    <property type="component" value="Unassembled WGS sequence"/>
</dbReference>
<keyword evidence="3" id="KW-1185">Reference proteome</keyword>